<evidence type="ECO:0000313" key="7">
    <source>
        <dbReference type="Proteomes" id="UP000054560"/>
    </source>
</evidence>
<evidence type="ECO:0000256" key="2">
    <source>
        <dbReference type="ARBA" id="ARBA00022692"/>
    </source>
</evidence>
<dbReference type="OrthoDB" id="15270at2759"/>
<keyword evidence="3 5" id="KW-1133">Transmembrane helix</keyword>
<feature type="transmembrane region" description="Helical" evidence="5">
    <location>
        <begin position="313"/>
        <end position="330"/>
    </location>
</feature>
<feature type="transmembrane region" description="Helical" evidence="5">
    <location>
        <begin position="147"/>
        <end position="168"/>
    </location>
</feature>
<accession>A0A0L0FHR1</accession>
<feature type="transmembrane region" description="Helical" evidence="5">
    <location>
        <begin position="78"/>
        <end position="95"/>
    </location>
</feature>
<protein>
    <recommendedName>
        <fullName evidence="8">Phosphatidylinositol-glycan biosynthesis class W protein</fullName>
    </recommendedName>
</protein>
<evidence type="ECO:0000256" key="5">
    <source>
        <dbReference type="SAM" id="Phobius"/>
    </source>
</evidence>
<feature type="transmembrane region" description="Helical" evidence="5">
    <location>
        <begin position="246"/>
        <end position="264"/>
    </location>
</feature>
<keyword evidence="7" id="KW-1185">Reference proteome</keyword>
<dbReference type="eggNOG" id="KOG0411">
    <property type="taxonomic scope" value="Eukaryota"/>
</dbReference>
<dbReference type="GO" id="GO:0016020">
    <property type="term" value="C:membrane"/>
    <property type="evidence" value="ECO:0007669"/>
    <property type="project" value="UniProtKB-SubCell"/>
</dbReference>
<dbReference type="EMBL" id="KQ243153">
    <property type="protein sequence ID" value="KNC76319.1"/>
    <property type="molecule type" value="Genomic_DNA"/>
</dbReference>
<evidence type="ECO:0000256" key="1">
    <source>
        <dbReference type="ARBA" id="ARBA00004141"/>
    </source>
</evidence>
<dbReference type="GO" id="GO:0032216">
    <property type="term" value="F:glucosaminyl-phosphatidylinositol O-acyltransferase activity"/>
    <property type="evidence" value="ECO:0007669"/>
    <property type="project" value="TreeGrafter"/>
</dbReference>
<evidence type="ECO:0000256" key="4">
    <source>
        <dbReference type="ARBA" id="ARBA00023136"/>
    </source>
</evidence>
<keyword evidence="2 5" id="KW-0812">Transmembrane</keyword>
<dbReference type="Proteomes" id="UP000054560">
    <property type="component" value="Unassembled WGS sequence"/>
</dbReference>
<dbReference type="PANTHER" id="PTHR20661:SF0">
    <property type="entry name" value="PHOSPHATIDYLINOSITOL-GLYCAN BIOSYNTHESIS CLASS W PROTEIN"/>
    <property type="match status" value="1"/>
</dbReference>
<evidence type="ECO:0000256" key="3">
    <source>
        <dbReference type="ARBA" id="ARBA00022989"/>
    </source>
</evidence>
<dbReference type="RefSeq" id="XP_014150221.1">
    <property type="nucleotide sequence ID" value="XM_014294746.1"/>
</dbReference>
<dbReference type="AlphaFoldDB" id="A0A0L0FHR1"/>
<feature type="transmembrane region" description="Helical" evidence="5">
    <location>
        <begin position="410"/>
        <end position="430"/>
    </location>
</feature>
<feature type="transmembrane region" description="Helical" evidence="5">
    <location>
        <begin position="342"/>
        <end position="363"/>
    </location>
</feature>
<organism evidence="6 7">
    <name type="scientific">Sphaeroforma arctica JP610</name>
    <dbReference type="NCBI Taxonomy" id="667725"/>
    <lineage>
        <taxon>Eukaryota</taxon>
        <taxon>Ichthyosporea</taxon>
        <taxon>Ichthyophonida</taxon>
        <taxon>Sphaeroforma</taxon>
    </lineage>
</organism>
<proteinExistence type="predicted"/>
<dbReference type="GeneID" id="25911677"/>
<comment type="subcellular location">
    <subcellularLocation>
        <location evidence="1">Membrane</location>
        <topology evidence="1">Multi-pass membrane protein</topology>
    </subcellularLocation>
</comment>
<evidence type="ECO:0000313" key="6">
    <source>
        <dbReference type="EMBL" id="KNC76319.1"/>
    </source>
</evidence>
<sequence length="470" mass="52673">MACPMNMTDAEYRELQIAAVSHNNGTTYAEVQLQAIATYYVSVFRSRSRCPEAGVLTCQILFSGPVSQKYLGNSNIRTISEVGALLIGLIVSLTQPQYMPLWIAVNIVFVLLSSQRRIVDVLSATDKKQEKAIVEHFSRKRKSFVTVYRSTMLVVVLFCILAVDFNIFERRFTKTETFGVSTMDTGVGAFILNNSIVTASRPQKGGLLRILKSSLPLVVLGLLRLLTVKSLDYQEHVSEYGVHWNFFFTLFFTGIVSNTVRALVKSTSALFMFGLAIATAYQWVLDNYGGEQYILEHPRSSIIHANKEGVCSIVGYTALYLMGCGIGGHLSKDRYTKRAWTIAFAELAGLTMTMWLALTWLVDAEPSRRMMNLPYIIWAFITTTSVLLLVFFVELFICDQPVKESKLMLAINRNQLFLFLLGNLLTGLVNQTTRTNCASDERAYTILIAYICILMGLALGLHKLKLTLKL</sequence>
<feature type="transmembrane region" description="Helical" evidence="5">
    <location>
        <begin position="442"/>
        <end position="461"/>
    </location>
</feature>
<dbReference type="STRING" id="667725.A0A0L0FHR1"/>
<dbReference type="GO" id="GO:0006506">
    <property type="term" value="P:GPI anchor biosynthetic process"/>
    <property type="evidence" value="ECO:0007669"/>
    <property type="project" value="InterPro"/>
</dbReference>
<dbReference type="GO" id="GO:0072659">
    <property type="term" value="P:protein localization to plasma membrane"/>
    <property type="evidence" value="ECO:0007669"/>
    <property type="project" value="TreeGrafter"/>
</dbReference>
<name>A0A0L0FHR1_9EUKA</name>
<reference evidence="6 7" key="1">
    <citation type="submission" date="2011-02" db="EMBL/GenBank/DDBJ databases">
        <title>The Genome Sequence of Sphaeroforma arctica JP610.</title>
        <authorList>
            <consortium name="The Broad Institute Genome Sequencing Platform"/>
            <person name="Russ C."/>
            <person name="Cuomo C."/>
            <person name="Young S.K."/>
            <person name="Zeng Q."/>
            <person name="Gargeya S."/>
            <person name="Alvarado L."/>
            <person name="Berlin A."/>
            <person name="Chapman S.B."/>
            <person name="Chen Z."/>
            <person name="Freedman E."/>
            <person name="Gellesch M."/>
            <person name="Goldberg J."/>
            <person name="Griggs A."/>
            <person name="Gujja S."/>
            <person name="Heilman E."/>
            <person name="Heiman D."/>
            <person name="Howarth C."/>
            <person name="Mehta T."/>
            <person name="Neiman D."/>
            <person name="Pearson M."/>
            <person name="Roberts A."/>
            <person name="Saif S."/>
            <person name="Shea T."/>
            <person name="Shenoy N."/>
            <person name="Sisk P."/>
            <person name="Stolte C."/>
            <person name="Sykes S."/>
            <person name="White J."/>
            <person name="Yandava C."/>
            <person name="Burger G."/>
            <person name="Gray M.W."/>
            <person name="Holland P.W.H."/>
            <person name="King N."/>
            <person name="Lang F.B.F."/>
            <person name="Roger A.J."/>
            <person name="Ruiz-Trillo I."/>
            <person name="Haas B."/>
            <person name="Nusbaum C."/>
            <person name="Birren B."/>
        </authorList>
    </citation>
    <scope>NUCLEOTIDE SEQUENCE [LARGE SCALE GENOMIC DNA]</scope>
    <source>
        <strain evidence="6 7">JP610</strain>
    </source>
</reference>
<feature type="transmembrane region" description="Helical" evidence="5">
    <location>
        <begin position="206"/>
        <end position="226"/>
    </location>
</feature>
<dbReference type="PANTHER" id="PTHR20661">
    <property type="entry name" value="PHOSPHATIDYLINOSITOL-GLYCAN BIOSYNTHESIS CLASS W PROTEIN"/>
    <property type="match status" value="1"/>
</dbReference>
<gene>
    <name evidence="6" type="ORF">SARC_11173</name>
</gene>
<keyword evidence="4 5" id="KW-0472">Membrane</keyword>
<feature type="transmembrane region" description="Helical" evidence="5">
    <location>
        <begin position="375"/>
        <end position="398"/>
    </location>
</feature>
<evidence type="ECO:0008006" key="8">
    <source>
        <dbReference type="Google" id="ProtNLM"/>
    </source>
</evidence>
<dbReference type="Pfam" id="PF06423">
    <property type="entry name" value="GWT1"/>
    <property type="match status" value="1"/>
</dbReference>
<dbReference type="PIRSF" id="PIRSF017321">
    <property type="entry name" value="GWT1"/>
    <property type="match status" value="1"/>
</dbReference>
<dbReference type="GO" id="GO:0005783">
    <property type="term" value="C:endoplasmic reticulum"/>
    <property type="evidence" value="ECO:0007669"/>
    <property type="project" value="TreeGrafter"/>
</dbReference>
<dbReference type="InterPro" id="IPR009447">
    <property type="entry name" value="PIGW/GWT1"/>
</dbReference>